<dbReference type="InterPro" id="IPR008090">
    <property type="entry name" value="Fe_iron_reduct"/>
</dbReference>
<evidence type="ECO:0000313" key="4">
    <source>
        <dbReference type="Proteomes" id="UP000238365"/>
    </source>
</evidence>
<dbReference type="PRINTS" id="PR01714">
    <property type="entry name" value="2FE2SRDCTASE"/>
</dbReference>
<evidence type="ECO:0000313" key="3">
    <source>
        <dbReference type="EMBL" id="AUX92243.1"/>
    </source>
</evidence>
<dbReference type="EMBL" id="CP026377">
    <property type="protein sequence ID" value="AUX92243.1"/>
    <property type="molecule type" value="Genomic_DNA"/>
</dbReference>
<dbReference type="InterPro" id="IPR022770">
    <property type="entry name" value="IucA/IucC-like_C"/>
</dbReference>
<dbReference type="Proteomes" id="UP000238365">
    <property type="component" value="Chromosome"/>
</dbReference>
<organism evidence="3 4">
    <name type="scientific">Mixta gaviniae</name>
    <dbReference type="NCBI Taxonomy" id="665914"/>
    <lineage>
        <taxon>Bacteria</taxon>
        <taxon>Pseudomonadati</taxon>
        <taxon>Pseudomonadota</taxon>
        <taxon>Gammaproteobacteria</taxon>
        <taxon>Enterobacterales</taxon>
        <taxon>Erwiniaceae</taxon>
        <taxon>Mixta</taxon>
    </lineage>
</organism>
<dbReference type="GO" id="GO:0003824">
    <property type="term" value="F:catalytic activity"/>
    <property type="evidence" value="ECO:0007669"/>
    <property type="project" value="UniProtKB-ARBA"/>
</dbReference>
<evidence type="ECO:0000259" key="2">
    <source>
        <dbReference type="Pfam" id="PF11575"/>
    </source>
</evidence>
<dbReference type="Pfam" id="PF06276">
    <property type="entry name" value="FhuF"/>
    <property type="match status" value="1"/>
</dbReference>
<keyword evidence="4" id="KW-1185">Reference proteome</keyword>
<dbReference type="AlphaFoldDB" id="A0A1X1DFP0"/>
<dbReference type="NCBIfam" id="TIGR03951">
    <property type="entry name" value="Fe_III_red_FhuF"/>
    <property type="match status" value="1"/>
</dbReference>
<dbReference type="GO" id="GO:0051537">
    <property type="term" value="F:2 iron, 2 sulfur cluster binding"/>
    <property type="evidence" value="ECO:0007669"/>
    <property type="project" value="InterPro"/>
</dbReference>
<name>A0A1X1DFP0_9GAMM</name>
<reference evidence="3 4" key="1">
    <citation type="submission" date="2018-01" db="EMBL/GenBank/DDBJ databases">
        <title>Complete and assembled Genome of Pantoea gaviniae DSM22758T.</title>
        <authorList>
            <person name="Stevens M.J.A."/>
            <person name="Zurfluh K."/>
            <person name="Stephan R."/>
        </authorList>
    </citation>
    <scope>NUCLEOTIDE SEQUENCE [LARGE SCALE GENOMIC DNA]</scope>
    <source>
        <strain evidence="3 4">DSM 22758</strain>
    </source>
</reference>
<dbReference type="Pfam" id="PF11575">
    <property type="entry name" value="FhuF_C"/>
    <property type="match status" value="1"/>
</dbReference>
<dbReference type="NCBIfam" id="NF007932">
    <property type="entry name" value="PRK10647.1"/>
    <property type="match status" value="1"/>
</dbReference>
<dbReference type="OrthoDB" id="5918327at2"/>
<proteinExistence type="predicted"/>
<feature type="domain" description="Ferric siderophore reductase C-terminal" evidence="2">
    <location>
        <begin position="244"/>
        <end position="264"/>
    </location>
</feature>
<dbReference type="InterPro" id="IPR024726">
    <property type="entry name" value="FhuF_C"/>
</dbReference>
<dbReference type="KEGG" id="pgz:C2E15_03455"/>
<gene>
    <name evidence="3" type="ORF">C2E15_03455</name>
</gene>
<dbReference type="RefSeq" id="WP_104956142.1">
    <property type="nucleotide sequence ID" value="NZ_CP026377.1"/>
</dbReference>
<feature type="domain" description="Aerobactin siderophore biosynthesis IucA/IucC-like C-terminal" evidence="1">
    <location>
        <begin position="96"/>
        <end position="240"/>
    </location>
</feature>
<protein>
    <submittedName>
        <fullName evidence="3">Hydroxamate siderophore iron reductase FhuF</fullName>
    </submittedName>
</protein>
<accession>A0A1X1DFP0</accession>
<evidence type="ECO:0000259" key="1">
    <source>
        <dbReference type="Pfam" id="PF06276"/>
    </source>
</evidence>
<sequence length="267" mass="30986">MAIVTRQAYEYGSSPVIFMQSDATLSTALHGLFSEHRAWFLDVLRFTAPGEAAPADTLTQHAWSQSAHFTPLLARYADEIYRNHPDMTREAKPLQSLWAQWYFGLIVPPMMLALVMETRALDCSLHHFHLQFHESGRPDKFWIDAHEDEEARYLNAHQRIDRMIQRHLIPAVEGIEQHGDINARLIWNNNGYLMHWFLSEMKSWVDEATLLTLEHALFFSRHLLDGSDNPLYRTVIPRDGAMQRRSCCQRYRLPAVDRCGDCTLKPV</sequence>